<comment type="function">
    <text evidence="7">Component of the signal recognition particle (SRP) complex, a ribonucleoprotein complex that mediates the cotranslational targeting of secretory and membrane proteins to the endoplasmic reticulum (ER). SRP9 together with SRP14 and the Alu portion of the SRP RNA, constitutes the elongation arrest domain of SRP. The complex of SRP9 and SRP14 is required for SRP RNA binding.</text>
</comment>
<dbReference type="InterPro" id="IPR009018">
    <property type="entry name" value="Signal_recog_particle_SRP9/14"/>
</dbReference>
<evidence type="ECO:0000256" key="5">
    <source>
        <dbReference type="ARBA" id="ARBA00023135"/>
    </source>
</evidence>
<protein>
    <recommendedName>
        <fullName evidence="7">Signal recognition particle 14 kDa protein</fullName>
        <shortName evidence="7">SRP14</shortName>
    </recommendedName>
</protein>
<proteinExistence type="inferred from homology"/>
<comment type="subcellular location">
    <subcellularLocation>
        <location evidence="1 7">Cytoplasm</location>
    </subcellularLocation>
</comment>
<dbReference type="Gene3D" id="3.30.720.10">
    <property type="entry name" value="Signal recognition particle alu RNA binding heterodimer, srp9/1"/>
    <property type="match status" value="1"/>
</dbReference>
<comment type="subunit">
    <text evidence="7">Heterodimer with SRP9; binds RNA as heterodimer. Component of a signal recognition particle (SRP) complex that consists of a 7SL RNA molecule of 300 nucleotides and six protein subunits: SRP72, SRP68, SRP54, SRP19, SRP14 and SRP9.</text>
</comment>
<reference evidence="8" key="1">
    <citation type="submission" date="2021-01" db="EMBL/GenBank/DDBJ databases">
        <authorList>
            <person name="Corre E."/>
            <person name="Pelletier E."/>
            <person name="Niang G."/>
            <person name="Scheremetjew M."/>
            <person name="Finn R."/>
            <person name="Kale V."/>
            <person name="Holt S."/>
            <person name="Cochrane G."/>
            <person name="Meng A."/>
            <person name="Brown T."/>
            <person name="Cohen L."/>
        </authorList>
    </citation>
    <scope>NUCLEOTIDE SEQUENCE</scope>
    <source>
        <strain evidence="8">CCMP 2712</strain>
    </source>
</reference>
<evidence type="ECO:0000256" key="2">
    <source>
        <dbReference type="ARBA" id="ARBA00010349"/>
    </source>
</evidence>
<dbReference type="Pfam" id="PF02290">
    <property type="entry name" value="SRP14"/>
    <property type="match status" value="1"/>
</dbReference>
<keyword evidence="3 7" id="KW-0963">Cytoplasm</keyword>
<dbReference type="InterPro" id="IPR003210">
    <property type="entry name" value="Signal_recog_particle_SRP14"/>
</dbReference>
<dbReference type="GO" id="GO:0005786">
    <property type="term" value="C:signal recognition particle, endoplasmic reticulum targeting"/>
    <property type="evidence" value="ECO:0007669"/>
    <property type="project" value="UniProtKB-UniRule"/>
</dbReference>
<dbReference type="EMBL" id="HBKN01027665">
    <property type="protein sequence ID" value="CAE2311018.1"/>
    <property type="molecule type" value="Transcribed_RNA"/>
</dbReference>
<dbReference type="GO" id="GO:0008312">
    <property type="term" value="F:7S RNA binding"/>
    <property type="evidence" value="ECO:0007669"/>
    <property type="project" value="UniProtKB-UniRule"/>
</dbReference>
<organism evidence="8">
    <name type="scientific">Guillardia theta</name>
    <name type="common">Cryptophyte</name>
    <name type="synonym">Cryptomonas phi</name>
    <dbReference type="NCBI Taxonomy" id="55529"/>
    <lineage>
        <taxon>Eukaryota</taxon>
        <taxon>Cryptophyceae</taxon>
        <taxon>Pyrenomonadales</taxon>
        <taxon>Geminigeraceae</taxon>
        <taxon>Guillardia</taxon>
    </lineage>
</organism>
<gene>
    <name evidence="8" type="ORF">GTHE00462_LOCUS21386</name>
</gene>
<evidence type="ECO:0000256" key="1">
    <source>
        <dbReference type="ARBA" id="ARBA00004496"/>
    </source>
</evidence>
<name>A0A7S4L068_GUITH</name>
<keyword evidence="4 7" id="KW-0694">RNA-binding</keyword>
<comment type="similarity">
    <text evidence="2 7">Belongs to the SRP14 family.</text>
</comment>
<accession>A0A7S4L068</accession>
<keyword evidence="5 7" id="KW-0733">Signal recognition particle</keyword>
<evidence type="ECO:0000256" key="6">
    <source>
        <dbReference type="ARBA" id="ARBA00023274"/>
    </source>
</evidence>
<dbReference type="AlphaFoldDB" id="A0A7S4L068"/>
<dbReference type="SUPFAM" id="SSF54762">
    <property type="entry name" value="Signal recognition particle alu RNA binding heterodimer, SRP9/14"/>
    <property type="match status" value="1"/>
</dbReference>
<dbReference type="GO" id="GO:0030942">
    <property type="term" value="F:endoplasmic reticulum signal peptide binding"/>
    <property type="evidence" value="ECO:0007669"/>
    <property type="project" value="UniProtKB-UniRule"/>
</dbReference>
<sequence length="104" mass="11663">MGRYSNDGFLTALDKQFNRVRTQGSLFITLKRYVPKAFKSGRENPEGSEPLCLIRAKLGNNSISTVVPQKDVAKFQSAFSTILKGNMDGLKKPEKKKVKEVKNK</sequence>
<evidence type="ECO:0000256" key="4">
    <source>
        <dbReference type="ARBA" id="ARBA00022884"/>
    </source>
</evidence>
<evidence type="ECO:0000256" key="3">
    <source>
        <dbReference type="ARBA" id="ARBA00022490"/>
    </source>
</evidence>
<dbReference type="GO" id="GO:0006614">
    <property type="term" value="P:SRP-dependent cotranslational protein targeting to membrane"/>
    <property type="evidence" value="ECO:0007669"/>
    <property type="project" value="UniProtKB-UniRule"/>
</dbReference>
<dbReference type="PANTHER" id="PTHR12013">
    <property type="entry name" value="SIGNAL RECOGNITION PARTICLE 14 KD PROTEIN"/>
    <property type="match status" value="1"/>
</dbReference>
<evidence type="ECO:0000313" key="8">
    <source>
        <dbReference type="EMBL" id="CAE2311018.1"/>
    </source>
</evidence>
<keyword evidence="6 7" id="KW-0687">Ribonucleoprotein</keyword>
<evidence type="ECO:0000256" key="7">
    <source>
        <dbReference type="RuleBase" id="RU368100"/>
    </source>
</evidence>